<dbReference type="AlphaFoldDB" id="A0A6B8WBJ8"/>
<reference evidence="1 2" key="1">
    <citation type="journal article" date="2021" name="Int. J. Syst. Evol. Microbiol.">
        <title>Classification of three corynebacterial strains isolated from a small paddock in North Rhine-Westphalia: proposal of &lt;i&gt;Corynebacterium kalinowskii&lt;/i&gt; sp. nov., &lt;i&gt;Corynebacterium comes&lt;/i&gt; sp. nov. and &lt;i&gt;Corynebacterium occultum&lt;/i&gt; sp. nov.</title>
        <authorList>
            <person name="Schaffert L."/>
            <person name="Ruwe M."/>
            <person name="Milse J."/>
            <person name="Hanuschka K."/>
            <person name="Ortseifen V."/>
            <person name="Droste J."/>
            <person name="Brandt D."/>
            <person name="Schl L."/>
            <person name="Kutter Y."/>
            <person name="Vinke S."/>
            <person name="Vieh P."/>
            <person name="Jacob L."/>
            <person name="L N.C."/>
            <person name="Schulte-Berndt E."/>
            <person name="Hain C."/>
            <person name="Linder M."/>
            <person name="Schmidt P."/>
            <person name="Wollenschl L."/>
            <person name="Luttermann T."/>
            <person name="Thieme E."/>
            <person name="Hassa J."/>
            <person name="Haak M."/>
            <person name="Wittchen M."/>
            <person name="Mentz A."/>
            <person name="Persicke M."/>
            <person name="Busche T."/>
            <person name="R C."/>
        </authorList>
    </citation>
    <scope>NUCLEOTIDE SEQUENCE [LARGE SCALE GENOMIC DNA]</scope>
    <source>
        <strain evidence="1 2">2019</strain>
    </source>
</reference>
<name>A0A6B8WBJ8_9CORY</name>
<organism evidence="1 2">
    <name type="scientific">Corynebacterium comes</name>
    <dbReference type="NCBI Taxonomy" id="2675218"/>
    <lineage>
        <taxon>Bacteria</taxon>
        <taxon>Bacillati</taxon>
        <taxon>Actinomycetota</taxon>
        <taxon>Actinomycetes</taxon>
        <taxon>Mycobacteriales</taxon>
        <taxon>Corynebacteriaceae</taxon>
        <taxon>Corynebacterium</taxon>
    </lineage>
</organism>
<evidence type="ECO:0000313" key="2">
    <source>
        <dbReference type="Proteomes" id="UP000425178"/>
    </source>
</evidence>
<dbReference type="RefSeq" id="WP_156227445.1">
    <property type="nucleotide sequence ID" value="NZ_CP046453.1"/>
</dbReference>
<dbReference type="KEGG" id="ccoe:CETAM_04735"/>
<protein>
    <submittedName>
        <fullName evidence="1">Uncharacterized protein</fullName>
    </submittedName>
</protein>
<sequence>MPGLRRSSPLDALAEYSDRAVYVDGVTDKVTARQLIDRVITVAELIALPEVHVWADAEALPLLAAAAAGIKDLPEGFQLRQIAEKPLAVAEGGLTWLSRDLLKHPANVG</sequence>
<keyword evidence="2" id="KW-1185">Reference proteome</keyword>
<dbReference type="EMBL" id="CP046453">
    <property type="protein sequence ID" value="QGU04218.1"/>
    <property type="molecule type" value="Genomic_DNA"/>
</dbReference>
<gene>
    <name evidence="1" type="ORF">CETAM_04735</name>
</gene>
<dbReference type="Proteomes" id="UP000425178">
    <property type="component" value="Chromosome"/>
</dbReference>
<proteinExistence type="predicted"/>
<accession>A0A6B8WBJ8</accession>
<evidence type="ECO:0000313" key="1">
    <source>
        <dbReference type="EMBL" id="QGU04218.1"/>
    </source>
</evidence>